<keyword evidence="4" id="KW-1185">Reference proteome</keyword>
<dbReference type="Proteomes" id="UP000294419">
    <property type="component" value="Chromosome"/>
</dbReference>
<dbReference type="InterPro" id="IPR008756">
    <property type="entry name" value="Peptidase_M56"/>
</dbReference>
<accession>A0A4P6ZDT0</accession>
<dbReference type="RefSeq" id="WP_133439215.1">
    <property type="nucleotide sequence ID" value="NZ_CP037954.1"/>
</dbReference>
<evidence type="ECO:0000313" key="3">
    <source>
        <dbReference type="EMBL" id="QBO57726.1"/>
    </source>
</evidence>
<dbReference type="AlphaFoldDB" id="A0A4P6ZDT0"/>
<feature type="domain" description="Peptidase M56" evidence="2">
    <location>
        <begin position="142"/>
        <end position="251"/>
    </location>
</feature>
<name>A0A4P6ZDT0_9FLAO</name>
<feature type="transmembrane region" description="Helical" evidence="1">
    <location>
        <begin position="34"/>
        <end position="51"/>
    </location>
</feature>
<feature type="transmembrane region" description="Helical" evidence="1">
    <location>
        <begin position="261"/>
        <end position="279"/>
    </location>
</feature>
<dbReference type="Pfam" id="PF05569">
    <property type="entry name" value="Peptidase_M56"/>
    <property type="match status" value="1"/>
</dbReference>
<dbReference type="KEGG" id="csal:NBC122_00894"/>
<protein>
    <recommendedName>
        <fullName evidence="2">Peptidase M56 domain-containing protein</fullName>
    </recommendedName>
</protein>
<organism evidence="3 4">
    <name type="scientific">Chryseobacterium salivictor</name>
    <dbReference type="NCBI Taxonomy" id="2547600"/>
    <lineage>
        <taxon>Bacteria</taxon>
        <taxon>Pseudomonadati</taxon>
        <taxon>Bacteroidota</taxon>
        <taxon>Flavobacteriia</taxon>
        <taxon>Flavobacteriales</taxon>
        <taxon>Weeksellaceae</taxon>
        <taxon>Chryseobacterium group</taxon>
        <taxon>Chryseobacterium</taxon>
    </lineage>
</organism>
<evidence type="ECO:0000259" key="2">
    <source>
        <dbReference type="Pfam" id="PF05569"/>
    </source>
</evidence>
<dbReference type="InterPro" id="IPR052173">
    <property type="entry name" value="Beta-lactam_resp_regulator"/>
</dbReference>
<dbReference type="PANTHER" id="PTHR34978">
    <property type="entry name" value="POSSIBLE SENSOR-TRANSDUCER PROTEIN BLAR"/>
    <property type="match status" value="1"/>
</dbReference>
<keyword evidence="1" id="KW-1133">Transmembrane helix</keyword>
<evidence type="ECO:0000256" key="1">
    <source>
        <dbReference type="SAM" id="Phobius"/>
    </source>
</evidence>
<proteinExistence type="predicted"/>
<evidence type="ECO:0000313" key="4">
    <source>
        <dbReference type="Proteomes" id="UP000294419"/>
    </source>
</evidence>
<keyword evidence="1" id="KW-0812">Transmembrane</keyword>
<gene>
    <name evidence="3" type="ORF">NBC122_00894</name>
</gene>
<dbReference type="PANTHER" id="PTHR34978:SF3">
    <property type="entry name" value="SLR0241 PROTEIN"/>
    <property type="match status" value="1"/>
</dbReference>
<dbReference type="Gene3D" id="3.30.1150.10">
    <property type="match status" value="1"/>
</dbReference>
<dbReference type="EMBL" id="CP037954">
    <property type="protein sequence ID" value="QBO57726.1"/>
    <property type="molecule type" value="Genomic_DNA"/>
</dbReference>
<dbReference type="OrthoDB" id="1522859at2"/>
<keyword evidence="1" id="KW-0472">Membrane</keyword>
<feature type="transmembrane region" description="Helical" evidence="1">
    <location>
        <begin position="86"/>
        <end position="110"/>
    </location>
</feature>
<reference evidence="3 4" key="1">
    <citation type="submission" date="2019-03" db="EMBL/GenBank/DDBJ databases">
        <authorList>
            <person name="Kim H."/>
            <person name="Yu S.-M."/>
        </authorList>
    </citation>
    <scope>NUCLEOTIDE SEQUENCE [LARGE SCALE GENOMIC DNA]</scope>
    <source>
        <strain evidence="3 4">NBC122</strain>
    </source>
</reference>
<sequence length="456" mass="53189">METLIFKILISSGLLIVFYHLFLEKERTFKFNRIFLLSTLIFAYIIPFIPFNSPFKTIGKPNLLIGDAVLEFQPSTVNNPATEVNWIQFLLIGYLVISLFFLMKFIYSIFRLLLLKGEKRNYKNQKMLIINQNYAPFSFLETIYLSRKYLVDQQIDERIFLHEKCHVIEKHSIDILFVEFLKICSWFNPALFFYKKAMMTNHEFLADQYVLQNNYDLQNYQHLILKEITVSQNYNLTQQFNFNNTKKRFIMMTSKNSKFTGIKKFALLPILAILFVFFTEKIDAQTETSAKPDLTSPENEKQDVISFEKKKVTKSEKEIIRFSKRTSDESAFKNDTIKKKQSQDAAAPVSAPSKFKGILPQFPNGINAFRTLIQSNFDTSIFKGEIGIQKTTIYTNIDENGKMTDIVAEGPNELFNREAERVVKLISAEHIWTPATEDGKAVKYRFKLPLTMQFAK</sequence>
<feature type="transmembrane region" description="Helical" evidence="1">
    <location>
        <begin position="6"/>
        <end position="22"/>
    </location>
</feature>